<dbReference type="PANTHER" id="PTHR33791">
    <property type="entry name" value="CHAPERONIN-LIKE RBCX PROTEIN 1, CHLOROPLASTIC"/>
    <property type="match status" value="1"/>
</dbReference>
<proteinExistence type="predicted"/>
<gene>
    <name evidence="4" type="ORF">CYMTET_27980</name>
</gene>
<comment type="caution">
    <text evidence="4">The sequence shown here is derived from an EMBL/GenBank/DDBJ whole genome shotgun (WGS) entry which is preliminary data.</text>
</comment>
<organism evidence="4 5">
    <name type="scientific">Cymbomonas tetramitiformis</name>
    <dbReference type="NCBI Taxonomy" id="36881"/>
    <lineage>
        <taxon>Eukaryota</taxon>
        <taxon>Viridiplantae</taxon>
        <taxon>Chlorophyta</taxon>
        <taxon>Pyramimonadophyceae</taxon>
        <taxon>Pyramimonadales</taxon>
        <taxon>Pyramimonadaceae</taxon>
        <taxon>Cymbomonas</taxon>
    </lineage>
</organism>
<dbReference type="SUPFAM" id="SSF158615">
    <property type="entry name" value="RbcX-like"/>
    <property type="match status" value="1"/>
</dbReference>
<name>A0AAE0KWE0_9CHLO</name>
<evidence type="ECO:0000313" key="5">
    <source>
        <dbReference type="Proteomes" id="UP001190700"/>
    </source>
</evidence>
<evidence type="ECO:0000256" key="2">
    <source>
        <dbReference type="ARBA" id="ARBA00023186"/>
    </source>
</evidence>
<dbReference type="InterPro" id="IPR003435">
    <property type="entry name" value="Chaperonin_RcbX"/>
</dbReference>
<protein>
    <submittedName>
        <fullName evidence="4">Uncharacterized protein</fullName>
    </submittedName>
</protein>
<dbReference type="EMBL" id="LGRX02015641">
    <property type="protein sequence ID" value="KAK3263207.1"/>
    <property type="molecule type" value="Genomic_DNA"/>
</dbReference>
<accession>A0AAE0KWE0</accession>
<evidence type="ECO:0000256" key="1">
    <source>
        <dbReference type="ARBA" id="ARBA00022531"/>
    </source>
</evidence>
<dbReference type="GO" id="GO:0110102">
    <property type="term" value="P:ribulose bisphosphate carboxylase complex assembly"/>
    <property type="evidence" value="ECO:0007669"/>
    <property type="project" value="InterPro"/>
</dbReference>
<keyword evidence="5" id="KW-1185">Reference proteome</keyword>
<dbReference type="GO" id="GO:0044183">
    <property type="term" value="F:protein folding chaperone"/>
    <property type="evidence" value="ECO:0007669"/>
    <property type="project" value="InterPro"/>
</dbReference>
<dbReference type="Proteomes" id="UP001190700">
    <property type="component" value="Unassembled WGS sequence"/>
</dbReference>
<dbReference type="Pfam" id="PF02341">
    <property type="entry name" value="RbcX"/>
    <property type="match status" value="1"/>
</dbReference>
<reference evidence="4 5" key="1">
    <citation type="journal article" date="2015" name="Genome Biol. Evol.">
        <title>Comparative Genomics of a Bacterivorous Green Alga Reveals Evolutionary Causalities and Consequences of Phago-Mixotrophic Mode of Nutrition.</title>
        <authorList>
            <person name="Burns J.A."/>
            <person name="Paasch A."/>
            <person name="Narechania A."/>
            <person name="Kim E."/>
        </authorList>
    </citation>
    <scope>NUCLEOTIDE SEQUENCE [LARGE SCALE GENOMIC DNA]</scope>
    <source>
        <strain evidence="4 5">PLY_AMNH</strain>
    </source>
</reference>
<dbReference type="Gene3D" id="1.10.1200.210">
    <property type="entry name" value="Chaperonin-like RbcX"/>
    <property type="match status" value="1"/>
</dbReference>
<keyword evidence="3" id="KW-0120">Carbon dioxide fixation</keyword>
<evidence type="ECO:0000256" key="3">
    <source>
        <dbReference type="ARBA" id="ARBA00023300"/>
    </source>
</evidence>
<dbReference type="InterPro" id="IPR038052">
    <property type="entry name" value="Chaperonin_RbcX_sf"/>
</dbReference>
<dbReference type="PANTHER" id="PTHR33791:SF1">
    <property type="entry name" value="RUBISCO CHAPERONE RBCX"/>
    <property type="match status" value="1"/>
</dbReference>
<keyword evidence="2" id="KW-0143">Chaperone</keyword>
<dbReference type="GO" id="GO:0015977">
    <property type="term" value="P:carbon fixation"/>
    <property type="evidence" value="ECO:0007669"/>
    <property type="project" value="UniProtKB-KW"/>
</dbReference>
<dbReference type="GO" id="GO:0015979">
    <property type="term" value="P:photosynthesis"/>
    <property type="evidence" value="ECO:0007669"/>
    <property type="project" value="UniProtKB-KW"/>
</dbReference>
<dbReference type="AlphaFoldDB" id="A0AAE0KWE0"/>
<keyword evidence="1" id="KW-0602">Photosynthesis</keyword>
<sequence length="143" mass="16004">MWVPTDDGESAEQKASKTMQRLFTFVSINIVRAQLEGAGNDGGFIPQATGLNGEVESPDFNDLRNCMEDIPLGDGNEWLEEMLQRNPALALRIMDVRSAYCDDFDWAEAEELSRRMIEKGNASLMIKHIRNTSAMDESDINSS</sequence>
<evidence type="ECO:0000313" key="4">
    <source>
        <dbReference type="EMBL" id="KAK3263207.1"/>
    </source>
</evidence>